<name>A0A7S2QLM6_9DINO</name>
<dbReference type="PROSITE" id="PS51352">
    <property type="entry name" value="THIOREDOXIN_2"/>
    <property type="match status" value="1"/>
</dbReference>
<dbReference type="GO" id="GO:0030178">
    <property type="term" value="P:negative regulation of Wnt signaling pathway"/>
    <property type="evidence" value="ECO:0007669"/>
    <property type="project" value="TreeGrafter"/>
</dbReference>
<keyword evidence="1" id="KW-1133">Transmembrane helix</keyword>
<feature type="transmembrane region" description="Helical" evidence="1">
    <location>
        <begin position="271"/>
        <end position="296"/>
    </location>
</feature>
<dbReference type="CDD" id="cd02964">
    <property type="entry name" value="TryX_like_family"/>
    <property type="match status" value="1"/>
</dbReference>
<dbReference type="InterPro" id="IPR012336">
    <property type="entry name" value="Thioredoxin-like_fold"/>
</dbReference>
<sequence>MALAELLGPSLLTKEEGGKPTQEALEGCAAVGLYFSAHWCPPCRTFTPKLAEQFTSHYKDKGLKVVFVSSDKDEKSFQEYYDSMPWLALPFGSDRVDALKAKFDVAGIPKLVILDPEGEVITKEGRGCVVNDPQGELFPWKTQPEAPAAGGVLKHGQTQNYVDEVHRSLRRAQTWQLLSIVLSVGFSALWFWGWSRAAATCAGGPLEMRTVFLTWAIFTVINIVLAVFNLAMLRKALNDHVCKAAYYKNSGRDEEAAQETKAAMQEGTAKYMTCLCLSGCCTTCFSFFQLLVWFWVCLASAVSAANLPALQCPNNEINTYWATVGCGFLLSCCTSSISSKEQKKVMARK</sequence>
<evidence type="ECO:0000256" key="1">
    <source>
        <dbReference type="SAM" id="Phobius"/>
    </source>
</evidence>
<dbReference type="GO" id="GO:0031397">
    <property type="term" value="P:negative regulation of protein ubiquitination"/>
    <property type="evidence" value="ECO:0007669"/>
    <property type="project" value="TreeGrafter"/>
</dbReference>
<dbReference type="Gene3D" id="3.40.30.10">
    <property type="entry name" value="Glutaredoxin"/>
    <property type="match status" value="1"/>
</dbReference>
<proteinExistence type="predicted"/>
<feature type="domain" description="Thioredoxin" evidence="2">
    <location>
        <begin position="2"/>
        <end position="149"/>
    </location>
</feature>
<dbReference type="GO" id="GO:0005634">
    <property type="term" value="C:nucleus"/>
    <property type="evidence" value="ECO:0007669"/>
    <property type="project" value="TreeGrafter"/>
</dbReference>
<dbReference type="SUPFAM" id="SSF52833">
    <property type="entry name" value="Thioredoxin-like"/>
    <property type="match status" value="1"/>
</dbReference>
<dbReference type="PANTHER" id="PTHR46472">
    <property type="entry name" value="NUCLEOREDOXIN"/>
    <property type="match status" value="1"/>
</dbReference>
<evidence type="ECO:0000313" key="3">
    <source>
        <dbReference type="EMBL" id="CAD9645846.1"/>
    </source>
</evidence>
<feature type="transmembrane region" description="Helical" evidence="1">
    <location>
        <begin position="320"/>
        <end position="339"/>
    </location>
</feature>
<dbReference type="InterPro" id="IPR013766">
    <property type="entry name" value="Thioredoxin_domain"/>
</dbReference>
<dbReference type="InterPro" id="IPR036249">
    <property type="entry name" value="Thioredoxin-like_sf"/>
</dbReference>
<dbReference type="Pfam" id="PF13905">
    <property type="entry name" value="Thioredoxin_8"/>
    <property type="match status" value="1"/>
</dbReference>
<feature type="transmembrane region" description="Helical" evidence="1">
    <location>
        <begin position="212"/>
        <end position="233"/>
    </location>
</feature>
<dbReference type="PANTHER" id="PTHR46472:SF1">
    <property type="entry name" value="NUCLEOREDOXIN"/>
    <property type="match status" value="1"/>
</dbReference>
<dbReference type="GO" id="GO:0004791">
    <property type="term" value="F:thioredoxin-disulfide reductase (NADPH) activity"/>
    <property type="evidence" value="ECO:0007669"/>
    <property type="project" value="TreeGrafter"/>
</dbReference>
<dbReference type="AlphaFoldDB" id="A0A7S2QLM6"/>
<keyword evidence="1" id="KW-0472">Membrane</keyword>
<dbReference type="EMBL" id="HBGW01100618">
    <property type="protein sequence ID" value="CAD9645846.1"/>
    <property type="molecule type" value="Transcribed_RNA"/>
</dbReference>
<reference evidence="3" key="1">
    <citation type="submission" date="2021-01" db="EMBL/GenBank/DDBJ databases">
        <authorList>
            <person name="Corre E."/>
            <person name="Pelletier E."/>
            <person name="Niang G."/>
            <person name="Scheremetjew M."/>
            <person name="Finn R."/>
            <person name="Kale V."/>
            <person name="Holt S."/>
            <person name="Cochrane G."/>
            <person name="Meng A."/>
            <person name="Brown T."/>
            <person name="Cohen L."/>
        </authorList>
    </citation>
    <scope>NUCLEOTIDE SEQUENCE</scope>
    <source>
        <strain evidence="3">RCC3387</strain>
    </source>
</reference>
<accession>A0A7S2QLM6</accession>
<keyword evidence="1" id="KW-0812">Transmembrane</keyword>
<organism evidence="3">
    <name type="scientific">Zooxanthella nutricula</name>
    <dbReference type="NCBI Taxonomy" id="1333877"/>
    <lineage>
        <taxon>Eukaryota</taxon>
        <taxon>Sar</taxon>
        <taxon>Alveolata</taxon>
        <taxon>Dinophyceae</taxon>
        <taxon>Peridiniales</taxon>
        <taxon>Peridiniales incertae sedis</taxon>
        <taxon>Zooxanthella</taxon>
    </lineage>
</organism>
<gene>
    <name evidence="3" type="ORF">BRAN1462_LOCUS63668</name>
</gene>
<evidence type="ECO:0000259" key="2">
    <source>
        <dbReference type="PROSITE" id="PS51352"/>
    </source>
</evidence>
<protein>
    <recommendedName>
        <fullName evidence="2">Thioredoxin domain-containing protein</fullName>
    </recommendedName>
</protein>
<feature type="transmembrane region" description="Helical" evidence="1">
    <location>
        <begin position="175"/>
        <end position="192"/>
    </location>
</feature>